<dbReference type="AlphaFoldDB" id="A0A5N5FHT1"/>
<feature type="domain" description="Retrotransposon Copia-like N-terminal" evidence="2">
    <location>
        <begin position="32"/>
        <end position="70"/>
    </location>
</feature>
<reference evidence="4" key="2">
    <citation type="submission" date="2019-10" db="EMBL/GenBank/DDBJ databases">
        <title>A de novo genome assembly of a pear dwarfing rootstock.</title>
        <authorList>
            <person name="Wang F."/>
            <person name="Wang J."/>
            <person name="Li S."/>
            <person name="Zhang Y."/>
            <person name="Fang M."/>
            <person name="Ma L."/>
            <person name="Zhao Y."/>
            <person name="Jiang S."/>
        </authorList>
    </citation>
    <scope>NUCLEOTIDE SEQUENCE [LARGE SCALE GENOMIC DNA]</scope>
</reference>
<feature type="region of interest" description="Disordered" evidence="1">
    <location>
        <begin position="1"/>
        <end position="25"/>
    </location>
</feature>
<dbReference type="EMBL" id="SMOL01000695">
    <property type="protein sequence ID" value="KAB2602443.1"/>
    <property type="molecule type" value="Genomic_DNA"/>
</dbReference>
<dbReference type="PANTHER" id="PTHR37610:SF40">
    <property type="entry name" value="OS01G0909600 PROTEIN"/>
    <property type="match status" value="1"/>
</dbReference>
<dbReference type="OrthoDB" id="1163314at2759"/>
<sequence length="183" mass="20860">MAEENPLRSDAESSPVISSGNMPEMDVNPNQRLSSVLLNEFNYLPWSRAVSLALGGRSRLGFINGSIEVPDASSPNYESWLSKDQLVMSWLINSMDRKLAEIFSYSESSFQLWETVKEMYGSQNNAARVFQLKRDISNLQQEGKPFVQLLGSMKSMWNELETYRPHTIDAAVIRKRAEEDKIF</sequence>
<reference evidence="3 4" key="3">
    <citation type="submission" date="2019-11" db="EMBL/GenBank/DDBJ databases">
        <title>A de novo genome assembly of a pear dwarfing rootstock.</title>
        <authorList>
            <person name="Wang F."/>
            <person name="Wang J."/>
            <person name="Li S."/>
            <person name="Zhang Y."/>
            <person name="Fang M."/>
            <person name="Ma L."/>
            <person name="Zhao Y."/>
            <person name="Jiang S."/>
        </authorList>
    </citation>
    <scope>NUCLEOTIDE SEQUENCE [LARGE SCALE GENOMIC DNA]</scope>
    <source>
        <strain evidence="3">S2</strain>
        <tissue evidence="3">Leaf</tissue>
    </source>
</reference>
<reference evidence="3 4" key="1">
    <citation type="submission" date="2019-09" db="EMBL/GenBank/DDBJ databases">
        <authorList>
            <person name="Ou C."/>
        </authorList>
    </citation>
    <scope>NUCLEOTIDE SEQUENCE [LARGE SCALE GENOMIC DNA]</scope>
    <source>
        <strain evidence="3">S2</strain>
        <tissue evidence="3">Leaf</tissue>
    </source>
</reference>
<accession>A0A5N5FHT1</accession>
<evidence type="ECO:0000313" key="3">
    <source>
        <dbReference type="EMBL" id="KAB2602443.1"/>
    </source>
</evidence>
<feature type="compositionally biased region" description="Basic and acidic residues" evidence="1">
    <location>
        <begin position="1"/>
        <end position="11"/>
    </location>
</feature>
<keyword evidence="4" id="KW-1185">Reference proteome</keyword>
<organism evidence="3 4">
    <name type="scientific">Pyrus ussuriensis x Pyrus communis</name>
    <dbReference type="NCBI Taxonomy" id="2448454"/>
    <lineage>
        <taxon>Eukaryota</taxon>
        <taxon>Viridiplantae</taxon>
        <taxon>Streptophyta</taxon>
        <taxon>Embryophyta</taxon>
        <taxon>Tracheophyta</taxon>
        <taxon>Spermatophyta</taxon>
        <taxon>Magnoliopsida</taxon>
        <taxon>eudicotyledons</taxon>
        <taxon>Gunneridae</taxon>
        <taxon>Pentapetalae</taxon>
        <taxon>rosids</taxon>
        <taxon>fabids</taxon>
        <taxon>Rosales</taxon>
        <taxon>Rosaceae</taxon>
        <taxon>Amygdaloideae</taxon>
        <taxon>Maleae</taxon>
        <taxon>Pyrus</taxon>
    </lineage>
</organism>
<evidence type="ECO:0000313" key="4">
    <source>
        <dbReference type="Proteomes" id="UP000327157"/>
    </source>
</evidence>
<dbReference type="Pfam" id="PF14244">
    <property type="entry name" value="Retrotran_gag_3"/>
    <property type="match status" value="1"/>
</dbReference>
<protein>
    <recommendedName>
        <fullName evidence="2">Retrotransposon Copia-like N-terminal domain-containing protein</fullName>
    </recommendedName>
</protein>
<dbReference type="PANTHER" id="PTHR37610">
    <property type="entry name" value="CCHC-TYPE DOMAIN-CONTAINING PROTEIN"/>
    <property type="match status" value="1"/>
</dbReference>
<evidence type="ECO:0000256" key="1">
    <source>
        <dbReference type="SAM" id="MobiDB-lite"/>
    </source>
</evidence>
<proteinExistence type="predicted"/>
<dbReference type="InterPro" id="IPR029472">
    <property type="entry name" value="Copia-like_N"/>
</dbReference>
<comment type="caution">
    <text evidence="3">The sequence shown here is derived from an EMBL/GenBank/DDBJ whole genome shotgun (WGS) entry which is preliminary data.</text>
</comment>
<dbReference type="Proteomes" id="UP000327157">
    <property type="component" value="Chromosome 10"/>
</dbReference>
<name>A0A5N5FHT1_9ROSA</name>
<gene>
    <name evidence="3" type="ORF">D8674_003448</name>
</gene>
<evidence type="ECO:0000259" key="2">
    <source>
        <dbReference type="Pfam" id="PF14244"/>
    </source>
</evidence>